<dbReference type="STRING" id="589385.SAMN05421504_108327"/>
<organism evidence="2 3">
    <name type="scientific">Amycolatopsis xylanica</name>
    <dbReference type="NCBI Taxonomy" id="589385"/>
    <lineage>
        <taxon>Bacteria</taxon>
        <taxon>Bacillati</taxon>
        <taxon>Actinomycetota</taxon>
        <taxon>Actinomycetes</taxon>
        <taxon>Pseudonocardiales</taxon>
        <taxon>Pseudonocardiaceae</taxon>
        <taxon>Amycolatopsis</taxon>
    </lineage>
</organism>
<dbReference type="InterPro" id="IPR051049">
    <property type="entry name" value="Dienelactone_hydrolase-like"/>
</dbReference>
<accession>A0A1H3PQV0</accession>
<reference evidence="2 3" key="1">
    <citation type="submission" date="2016-10" db="EMBL/GenBank/DDBJ databases">
        <authorList>
            <person name="de Groot N.N."/>
        </authorList>
    </citation>
    <scope>NUCLEOTIDE SEQUENCE [LARGE SCALE GENOMIC DNA]</scope>
    <source>
        <strain evidence="2 3">CPCC 202699</strain>
    </source>
</reference>
<dbReference type="PANTHER" id="PTHR46623">
    <property type="entry name" value="CARBOXYMETHYLENEBUTENOLIDASE-RELATED"/>
    <property type="match status" value="1"/>
</dbReference>
<dbReference type="InterPro" id="IPR002925">
    <property type="entry name" value="Dienelactn_hydro"/>
</dbReference>
<protein>
    <submittedName>
        <fullName evidence="2">Carboxymethylenebutenolidase</fullName>
    </submittedName>
</protein>
<gene>
    <name evidence="2" type="ORF">SAMN05421504_108327</name>
</gene>
<dbReference type="Proteomes" id="UP000199515">
    <property type="component" value="Unassembled WGS sequence"/>
</dbReference>
<evidence type="ECO:0000313" key="2">
    <source>
        <dbReference type="EMBL" id="SDZ02779.1"/>
    </source>
</evidence>
<dbReference type="Gene3D" id="3.40.50.1820">
    <property type="entry name" value="alpha/beta hydrolase"/>
    <property type="match status" value="1"/>
</dbReference>
<dbReference type="InterPro" id="IPR029058">
    <property type="entry name" value="AB_hydrolase_fold"/>
</dbReference>
<evidence type="ECO:0000313" key="3">
    <source>
        <dbReference type="Proteomes" id="UP000199515"/>
    </source>
</evidence>
<dbReference type="Pfam" id="PF01738">
    <property type="entry name" value="DLH"/>
    <property type="match status" value="1"/>
</dbReference>
<sequence>MTVDKAVEKATVRVGDLSAYLARPAGGSASGMLLLPMITGIGQQLRDWADELAEQGVTALVWDTWHGKSADDTPMPELFDLLGTQDDEQCLSEQRALLDHLFGELGCTRAGVIGWCLGGRFALLLGARDERVSNVVAYHPTVYPELPPHHVLDTVAEVPSIAAPAMVLYPTADELVPRSVYVRLRDALESRATGATIAQVYPDAEHGFSNRSRHANPVNAAAYAVSWPQVLAFVKATT</sequence>
<name>A0A1H3PQV0_9PSEU</name>
<dbReference type="PANTHER" id="PTHR46623:SF6">
    <property type="entry name" value="ALPHA_BETA-HYDROLASES SUPERFAMILY PROTEIN"/>
    <property type="match status" value="1"/>
</dbReference>
<keyword evidence="3" id="KW-1185">Reference proteome</keyword>
<dbReference type="RefSeq" id="WP_091295905.1">
    <property type="nucleotide sequence ID" value="NZ_FNON01000008.1"/>
</dbReference>
<dbReference type="EMBL" id="FNON01000008">
    <property type="protein sequence ID" value="SDZ02779.1"/>
    <property type="molecule type" value="Genomic_DNA"/>
</dbReference>
<proteinExistence type="predicted"/>
<dbReference type="OrthoDB" id="9787933at2"/>
<evidence type="ECO:0000259" key="1">
    <source>
        <dbReference type="Pfam" id="PF01738"/>
    </source>
</evidence>
<dbReference type="GO" id="GO:0016787">
    <property type="term" value="F:hydrolase activity"/>
    <property type="evidence" value="ECO:0007669"/>
    <property type="project" value="InterPro"/>
</dbReference>
<feature type="domain" description="Dienelactone hydrolase" evidence="1">
    <location>
        <begin position="18"/>
        <end position="236"/>
    </location>
</feature>
<dbReference type="SUPFAM" id="SSF53474">
    <property type="entry name" value="alpha/beta-Hydrolases"/>
    <property type="match status" value="1"/>
</dbReference>
<dbReference type="AlphaFoldDB" id="A0A1H3PQV0"/>